<dbReference type="SUPFAM" id="SSF54001">
    <property type="entry name" value="Cysteine proteinases"/>
    <property type="match status" value="1"/>
</dbReference>
<accession>A0A370GNN8</accession>
<dbReference type="Proteomes" id="UP000255355">
    <property type="component" value="Unassembled WGS sequence"/>
</dbReference>
<name>A0A370GNN8_9NOCA</name>
<proteinExistence type="predicted"/>
<sequence length="374" mass="40684">MTATRDQLIGFLDSLYIPQAPSAGLTSTIHAAQKAIAASILLFASGDGEQQPDLVGWLDEQDLLSDEGLDEPPGESVMAENYASHRSQIRAKSAEMQRQNRRVDDSVFETFNLANETYMSIRDRVGKLDNDLRQINQRMDQEGNYLPLTAAEEGRALSFVLRTVDDVYDAVDAASTQVQAQADGIDRSLPLIQSMAGDSGSSSAGTWSLVSPAGSLPMENGAISDLIVGIAQNELDMGVREEYGNNVVDRPYNINAPWCASFATWVWEKAGYRVNWTNKNYVPDILSDAKVNGWWSPGVSNASRGDMIIFDWNGDGEPDHIGIVESVTKDSITTIEGNTPNNAVESKPYTRNNADIVGVVKQPSTSSPAQYVAV</sequence>
<evidence type="ECO:0000313" key="3">
    <source>
        <dbReference type="Proteomes" id="UP000255355"/>
    </source>
</evidence>
<reference evidence="2 3" key="1">
    <citation type="submission" date="2018-07" db="EMBL/GenBank/DDBJ databases">
        <title>Genomic Encyclopedia of Type Strains, Phase IV (KMG-IV): sequencing the most valuable type-strain genomes for metagenomic binning, comparative biology and taxonomic classification.</title>
        <authorList>
            <person name="Goeker M."/>
        </authorList>
    </citation>
    <scope>NUCLEOTIDE SEQUENCE [LARGE SCALE GENOMIC DNA]</scope>
    <source>
        <strain evidence="2 3">DSM 44952</strain>
    </source>
</reference>
<dbReference type="EMBL" id="QQAZ01000013">
    <property type="protein sequence ID" value="RDI45348.1"/>
    <property type="molecule type" value="Genomic_DNA"/>
</dbReference>
<protein>
    <submittedName>
        <fullName evidence="2">CHAP domain-containing protein</fullName>
    </submittedName>
</protein>
<evidence type="ECO:0000313" key="2">
    <source>
        <dbReference type="EMBL" id="RDI45348.1"/>
    </source>
</evidence>
<organism evidence="2 3">
    <name type="scientific">Nocardia mexicana</name>
    <dbReference type="NCBI Taxonomy" id="279262"/>
    <lineage>
        <taxon>Bacteria</taxon>
        <taxon>Bacillati</taxon>
        <taxon>Actinomycetota</taxon>
        <taxon>Actinomycetes</taxon>
        <taxon>Mycobacteriales</taxon>
        <taxon>Nocardiaceae</taxon>
        <taxon>Nocardia</taxon>
    </lineage>
</organism>
<comment type="caution">
    <text evidence="2">The sequence shown here is derived from an EMBL/GenBank/DDBJ whole genome shotgun (WGS) entry which is preliminary data.</text>
</comment>
<dbReference type="STRING" id="1210089.GCA_001613165_03142"/>
<dbReference type="InterPro" id="IPR038765">
    <property type="entry name" value="Papain-like_cys_pep_sf"/>
</dbReference>
<dbReference type="Pfam" id="PF05257">
    <property type="entry name" value="CHAP"/>
    <property type="match status" value="1"/>
</dbReference>
<keyword evidence="3" id="KW-1185">Reference proteome</keyword>
<gene>
    <name evidence="2" type="ORF">DFR68_113119</name>
</gene>
<dbReference type="Gene3D" id="3.90.1720.10">
    <property type="entry name" value="endopeptidase domain like (from Nostoc punctiforme)"/>
    <property type="match status" value="1"/>
</dbReference>
<feature type="domain" description="Peptidase C51" evidence="1">
    <location>
        <begin position="253"/>
        <end position="338"/>
    </location>
</feature>
<dbReference type="InterPro" id="IPR007921">
    <property type="entry name" value="CHAP_dom"/>
</dbReference>
<dbReference type="RefSeq" id="WP_169814266.1">
    <property type="nucleotide sequence ID" value="NZ_QQAZ01000013.1"/>
</dbReference>
<evidence type="ECO:0000259" key="1">
    <source>
        <dbReference type="Pfam" id="PF05257"/>
    </source>
</evidence>
<dbReference type="AlphaFoldDB" id="A0A370GNN8"/>